<evidence type="ECO:0000313" key="8">
    <source>
        <dbReference type="EMBL" id="ESP02211.1"/>
    </source>
</evidence>
<comment type="subcellular location">
    <subcellularLocation>
        <location evidence="1">Membrane</location>
        <topology evidence="1">Multi-pass membrane protein</topology>
    </subcellularLocation>
</comment>
<comment type="similarity">
    <text evidence="2 6">Belongs to the sodium:solute symporter (SSF) (TC 2.A.21) family.</text>
</comment>
<dbReference type="EMBL" id="KB200329">
    <property type="protein sequence ID" value="ESP02211.1"/>
    <property type="molecule type" value="Genomic_DNA"/>
</dbReference>
<keyword evidence="9" id="KW-1185">Reference proteome</keyword>
<name>V4B449_LOTGI</name>
<dbReference type="AlphaFoldDB" id="V4B449"/>
<dbReference type="GO" id="GO:0005886">
    <property type="term" value="C:plasma membrane"/>
    <property type="evidence" value="ECO:0007669"/>
    <property type="project" value="TreeGrafter"/>
</dbReference>
<feature type="transmembrane region" description="Helical" evidence="7">
    <location>
        <begin position="148"/>
        <end position="175"/>
    </location>
</feature>
<dbReference type="KEGG" id="lgi:LOTGIDRAFT_93216"/>
<evidence type="ECO:0000256" key="5">
    <source>
        <dbReference type="ARBA" id="ARBA00023136"/>
    </source>
</evidence>
<evidence type="ECO:0000256" key="3">
    <source>
        <dbReference type="ARBA" id="ARBA00022692"/>
    </source>
</evidence>
<feature type="non-terminal residue" evidence="8">
    <location>
        <position position="379"/>
    </location>
</feature>
<gene>
    <name evidence="8" type="ORF">LOTGIDRAFT_93216</name>
</gene>
<dbReference type="GO" id="GO:0005412">
    <property type="term" value="F:D-glucose:sodium symporter activity"/>
    <property type="evidence" value="ECO:0007669"/>
    <property type="project" value="TreeGrafter"/>
</dbReference>
<feature type="transmembrane region" description="Helical" evidence="7">
    <location>
        <begin position="182"/>
        <end position="201"/>
    </location>
</feature>
<dbReference type="Gene3D" id="1.20.1730.10">
    <property type="entry name" value="Sodium/glucose cotransporter"/>
    <property type="match status" value="1"/>
</dbReference>
<dbReference type="HOGENOM" id="CLU_018808_9_0_1"/>
<dbReference type="PROSITE" id="PS50283">
    <property type="entry name" value="NA_SOLUT_SYMP_3"/>
    <property type="match status" value="1"/>
</dbReference>
<organism evidence="8 9">
    <name type="scientific">Lottia gigantea</name>
    <name type="common">Giant owl limpet</name>
    <dbReference type="NCBI Taxonomy" id="225164"/>
    <lineage>
        <taxon>Eukaryota</taxon>
        <taxon>Metazoa</taxon>
        <taxon>Spiralia</taxon>
        <taxon>Lophotrochozoa</taxon>
        <taxon>Mollusca</taxon>
        <taxon>Gastropoda</taxon>
        <taxon>Patellogastropoda</taxon>
        <taxon>Lottioidea</taxon>
        <taxon>Lottiidae</taxon>
        <taxon>Lottia</taxon>
    </lineage>
</organism>
<evidence type="ECO:0000256" key="4">
    <source>
        <dbReference type="ARBA" id="ARBA00022989"/>
    </source>
</evidence>
<keyword evidence="4 7" id="KW-1133">Transmembrane helix</keyword>
<protein>
    <submittedName>
        <fullName evidence="8">Uncharacterized protein</fullName>
    </submittedName>
</protein>
<proteinExistence type="inferred from homology"/>
<dbReference type="CTD" id="20252969"/>
<dbReference type="PANTHER" id="PTHR11819:SF195">
    <property type="entry name" value="SODIUM_GLUCOSE COTRANSPORTER 4"/>
    <property type="match status" value="1"/>
</dbReference>
<reference evidence="8 9" key="1">
    <citation type="journal article" date="2013" name="Nature">
        <title>Insights into bilaterian evolution from three spiralian genomes.</title>
        <authorList>
            <person name="Simakov O."/>
            <person name="Marletaz F."/>
            <person name="Cho S.J."/>
            <person name="Edsinger-Gonzales E."/>
            <person name="Havlak P."/>
            <person name="Hellsten U."/>
            <person name="Kuo D.H."/>
            <person name="Larsson T."/>
            <person name="Lv J."/>
            <person name="Arendt D."/>
            <person name="Savage R."/>
            <person name="Osoegawa K."/>
            <person name="de Jong P."/>
            <person name="Grimwood J."/>
            <person name="Chapman J.A."/>
            <person name="Shapiro H."/>
            <person name="Aerts A."/>
            <person name="Otillar R.P."/>
            <person name="Terry A.Y."/>
            <person name="Boore J.L."/>
            <person name="Grigoriev I.V."/>
            <person name="Lindberg D.R."/>
            <person name="Seaver E.C."/>
            <person name="Weisblat D.A."/>
            <person name="Putnam N.H."/>
            <person name="Rokhsar D.S."/>
        </authorList>
    </citation>
    <scope>NUCLEOTIDE SEQUENCE [LARGE SCALE GENOMIC DNA]</scope>
</reference>
<evidence type="ECO:0000256" key="7">
    <source>
        <dbReference type="SAM" id="Phobius"/>
    </source>
</evidence>
<dbReference type="STRING" id="225164.V4B449"/>
<dbReference type="RefSeq" id="XP_009047369.1">
    <property type="nucleotide sequence ID" value="XM_009049121.1"/>
</dbReference>
<feature type="non-terminal residue" evidence="8">
    <location>
        <position position="1"/>
    </location>
</feature>
<feature type="transmembrane region" description="Helical" evidence="7">
    <location>
        <begin position="352"/>
        <end position="376"/>
    </location>
</feature>
<keyword evidence="5 7" id="KW-0472">Membrane</keyword>
<dbReference type="InterPro" id="IPR038377">
    <property type="entry name" value="Na/Glc_symporter_sf"/>
</dbReference>
<accession>V4B449</accession>
<dbReference type="Pfam" id="PF00474">
    <property type="entry name" value="SSF"/>
    <property type="match status" value="1"/>
</dbReference>
<dbReference type="InterPro" id="IPR001734">
    <property type="entry name" value="Na/solute_symporter"/>
</dbReference>
<feature type="transmembrane region" description="Helical" evidence="7">
    <location>
        <begin position="115"/>
        <end position="142"/>
    </location>
</feature>
<feature type="transmembrane region" description="Helical" evidence="7">
    <location>
        <begin position="284"/>
        <end position="305"/>
    </location>
</feature>
<dbReference type="Proteomes" id="UP000030746">
    <property type="component" value="Unassembled WGS sequence"/>
</dbReference>
<feature type="transmembrane region" description="Helical" evidence="7">
    <location>
        <begin position="245"/>
        <end position="263"/>
    </location>
</feature>
<evidence type="ECO:0000256" key="2">
    <source>
        <dbReference type="ARBA" id="ARBA00006434"/>
    </source>
</evidence>
<sequence>DITVIAVYFVFLSGVVVMSMCRKNRESVQGYFLAGRNMLWIPIGASMFASNIGSEHFIGLAGSGAASGIAVVAFEWGAVLLLLLLGWVFLPIYLKSGVYTMPEYLGRRFGGNRMRTYLSLVALMLYILSKISVDIYAGAVFIQQALGINLYLSVIPLLVITAIYTIAGGLAAVVFTDTLQTVIMLIGSIILTVLAFIKVGGLPELYYKYFDAVPEAVRNGTINNTCGLPREDAFHIFRDPVNSDLPWPGIIIRSTFASLWNWCADQVMVQRALAAKNMANAKAATILTGYLKFLPLFIIIFPGMISRVLYPEQVACADRDTCEQVCGNPAGCSNIAYPTLVLELAPIGLRGLLMAVMVAALMSSLTSIFNSAATVFTMD</sequence>
<feature type="transmembrane region" description="Helical" evidence="7">
    <location>
        <begin position="6"/>
        <end position="21"/>
    </location>
</feature>
<feature type="transmembrane region" description="Helical" evidence="7">
    <location>
        <begin position="33"/>
        <end position="53"/>
    </location>
</feature>
<evidence type="ECO:0000313" key="9">
    <source>
        <dbReference type="Proteomes" id="UP000030746"/>
    </source>
</evidence>
<dbReference type="OrthoDB" id="6132759at2759"/>
<dbReference type="GeneID" id="20252969"/>
<dbReference type="NCBIfam" id="TIGR00813">
    <property type="entry name" value="sss"/>
    <property type="match status" value="1"/>
</dbReference>
<dbReference type="PANTHER" id="PTHR11819">
    <property type="entry name" value="SOLUTE CARRIER FAMILY 5"/>
    <property type="match status" value="1"/>
</dbReference>
<evidence type="ECO:0000256" key="6">
    <source>
        <dbReference type="RuleBase" id="RU362091"/>
    </source>
</evidence>
<dbReference type="OMA" id="LLLVGRX"/>
<feature type="transmembrane region" description="Helical" evidence="7">
    <location>
        <begin position="65"/>
        <end position="94"/>
    </location>
</feature>
<keyword evidence="3 7" id="KW-0812">Transmembrane</keyword>
<evidence type="ECO:0000256" key="1">
    <source>
        <dbReference type="ARBA" id="ARBA00004141"/>
    </source>
</evidence>